<dbReference type="InterPro" id="IPR036737">
    <property type="entry name" value="OmpA-like_sf"/>
</dbReference>
<keyword evidence="7" id="KW-0614">Plasmid</keyword>
<dbReference type="PRINTS" id="PR01021">
    <property type="entry name" value="OMPADOMAIN"/>
</dbReference>
<accession>A0A7L5DSZ5</accession>
<dbReference type="PROSITE" id="PS51123">
    <property type="entry name" value="OMPA_2"/>
    <property type="match status" value="1"/>
</dbReference>
<evidence type="ECO:0000256" key="2">
    <source>
        <dbReference type="ARBA" id="ARBA00023136"/>
    </source>
</evidence>
<evidence type="ECO:0000313" key="8">
    <source>
        <dbReference type="Proteomes" id="UP000501128"/>
    </source>
</evidence>
<geneLocation type="plasmid" evidence="7 8">
    <name>unnamed1</name>
</geneLocation>
<dbReference type="SUPFAM" id="SSF103088">
    <property type="entry name" value="OmpA-like"/>
    <property type="match status" value="1"/>
</dbReference>
<dbReference type="PANTHER" id="PTHR30329:SF21">
    <property type="entry name" value="LIPOPROTEIN YIAD-RELATED"/>
    <property type="match status" value="1"/>
</dbReference>
<dbReference type="PANTHER" id="PTHR30329">
    <property type="entry name" value="STATOR ELEMENT OF FLAGELLAR MOTOR COMPLEX"/>
    <property type="match status" value="1"/>
</dbReference>
<feature type="domain" description="OmpA-like" evidence="6">
    <location>
        <begin position="33"/>
        <end position="149"/>
    </location>
</feature>
<evidence type="ECO:0000256" key="1">
    <source>
        <dbReference type="ARBA" id="ARBA00004442"/>
    </source>
</evidence>
<dbReference type="Proteomes" id="UP000501128">
    <property type="component" value="Plasmid unnamed1"/>
</dbReference>
<sequence length="149" mass="16332">MRVAVDAPGGRKLLLTDKAFTYQLARYLATKGSRPNKSFLFDELRFATNTARITPDAQAEVTDLAQIMKTYPALHIRVVGYTDSVGPESVNKPLSAARASFVKQALVEAGIGANRITTSNEGQDEPIATNQTAKGRRRNRRVEIVVTQL</sequence>
<evidence type="ECO:0000259" key="6">
    <source>
        <dbReference type="PROSITE" id="PS51123"/>
    </source>
</evidence>
<keyword evidence="8" id="KW-1185">Reference proteome</keyword>
<protein>
    <submittedName>
        <fullName evidence="7">OmpA family protein</fullName>
    </submittedName>
</protein>
<dbReference type="KEGG" id="srho:HH216_24895"/>
<dbReference type="GO" id="GO:0009279">
    <property type="term" value="C:cell outer membrane"/>
    <property type="evidence" value="ECO:0007669"/>
    <property type="project" value="UniProtKB-SubCell"/>
</dbReference>
<keyword evidence="3" id="KW-0998">Cell outer membrane</keyword>
<name>A0A7L5DSZ5_9BACT</name>
<evidence type="ECO:0000256" key="3">
    <source>
        <dbReference type="ARBA" id="ARBA00023237"/>
    </source>
</evidence>
<dbReference type="AlphaFoldDB" id="A0A7L5DSZ5"/>
<dbReference type="InterPro" id="IPR006665">
    <property type="entry name" value="OmpA-like"/>
</dbReference>
<dbReference type="Gene3D" id="3.30.1330.60">
    <property type="entry name" value="OmpA-like domain"/>
    <property type="match status" value="1"/>
</dbReference>
<keyword evidence="2 4" id="KW-0472">Membrane</keyword>
<dbReference type="Pfam" id="PF00691">
    <property type="entry name" value="OmpA"/>
    <property type="match status" value="1"/>
</dbReference>
<proteinExistence type="predicted"/>
<dbReference type="InterPro" id="IPR006664">
    <property type="entry name" value="OMP_bac"/>
</dbReference>
<evidence type="ECO:0000256" key="5">
    <source>
        <dbReference type="SAM" id="MobiDB-lite"/>
    </source>
</evidence>
<evidence type="ECO:0000256" key="4">
    <source>
        <dbReference type="PROSITE-ProRule" id="PRU00473"/>
    </source>
</evidence>
<dbReference type="InterPro" id="IPR050330">
    <property type="entry name" value="Bact_OuterMem_StrucFunc"/>
</dbReference>
<dbReference type="RefSeq" id="WP_169553612.1">
    <property type="nucleotide sequence ID" value="NZ_CP051678.1"/>
</dbReference>
<evidence type="ECO:0000313" key="7">
    <source>
        <dbReference type="EMBL" id="QJD81594.1"/>
    </source>
</evidence>
<organism evidence="7 8">
    <name type="scientific">Spirosoma rhododendri</name>
    <dbReference type="NCBI Taxonomy" id="2728024"/>
    <lineage>
        <taxon>Bacteria</taxon>
        <taxon>Pseudomonadati</taxon>
        <taxon>Bacteroidota</taxon>
        <taxon>Cytophagia</taxon>
        <taxon>Cytophagales</taxon>
        <taxon>Cytophagaceae</taxon>
        <taxon>Spirosoma</taxon>
    </lineage>
</organism>
<dbReference type="CDD" id="cd07185">
    <property type="entry name" value="OmpA_C-like"/>
    <property type="match status" value="1"/>
</dbReference>
<comment type="subcellular location">
    <subcellularLocation>
        <location evidence="1">Cell outer membrane</location>
    </subcellularLocation>
</comment>
<gene>
    <name evidence="7" type="ORF">HH216_24895</name>
</gene>
<reference evidence="7 8" key="1">
    <citation type="submission" date="2020-04" db="EMBL/GenBank/DDBJ databases">
        <title>Genome sequencing of novel species.</title>
        <authorList>
            <person name="Heo J."/>
            <person name="Kim S.-J."/>
            <person name="Kim J.-S."/>
            <person name="Hong S.-B."/>
            <person name="Kwon S.-W."/>
        </authorList>
    </citation>
    <scope>NUCLEOTIDE SEQUENCE [LARGE SCALE GENOMIC DNA]</scope>
    <source>
        <strain evidence="7 8">CJU-R4</strain>
        <plasmid evidence="7 8">unnamed1</plasmid>
    </source>
</reference>
<dbReference type="EMBL" id="CP051678">
    <property type="protein sequence ID" value="QJD81594.1"/>
    <property type="molecule type" value="Genomic_DNA"/>
</dbReference>
<feature type="region of interest" description="Disordered" evidence="5">
    <location>
        <begin position="117"/>
        <end position="139"/>
    </location>
</feature>